<organism evidence="1 2">
    <name type="scientific">Corynebacterium mucifaciens</name>
    <dbReference type="NCBI Taxonomy" id="57171"/>
    <lineage>
        <taxon>Bacteria</taxon>
        <taxon>Bacillati</taxon>
        <taxon>Actinomycetota</taxon>
        <taxon>Actinomycetes</taxon>
        <taxon>Mycobacteriales</taxon>
        <taxon>Corynebacteriaceae</taxon>
        <taxon>Corynebacterium</taxon>
    </lineage>
</organism>
<reference evidence="1 2" key="1">
    <citation type="submission" date="2024-06" db="EMBL/GenBank/DDBJ databases">
        <title>Sequencing the genomes of 1000 actinobacteria strains.</title>
        <authorList>
            <person name="Klenk H.-P."/>
        </authorList>
    </citation>
    <scope>NUCLEOTIDE SEQUENCE [LARGE SCALE GENOMIC DNA]</scope>
    <source>
        <strain evidence="1 2">DSM 44265</strain>
    </source>
</reference>
<protein>
    <recommendedName>
        <fullName evidence="3">YecA family protein</fullName>
    </recommendedName>
</protein>
<name>A0ABV2NVX4_9CORY</name>
<sequence length="135" mass="14897">MVPMSAAAESSIRAQFQPEVDEFIDDLTTFATGSYLQDDDKDLWEEPFDPAVLPDLKRILEMFLDALDLLGDDPEGEALVKVVAPLYANLNEFNEQHAGAVLEPEEKADIETLVFRAAAATGATDEALHELPEFE</sequence>
<evidence type="ECO:0000313" key="2">
    <source>
        <dbReference type="Proteomes" id="UP001549139"/>
    </source>
</evidence>
<gene>
    <name evidence="1" type="ORF">JOF50_000534</name>
</gene>
<evidence type="ECO:0008006" key="3">
    <source>
        <dbReference type="Google" id="ProtNLM"/>
    </source>
</evidence>
<proteinExistence type="predicted"/>
<dbReference type="EMBL" id="JBEPNZ010000001">
    <property type="protein sequence ID" value="MET3943735.1"/>
    <property type="molecule type" value="Genomic_DNA"/>
</dbReference>
<keyword evidence="2" id="KW-1185">Reference proteome</keyword>
<evidence type="ECO:0000313" key="1">
    <source>
        <dbReference type="EMBL" id="MET3943735.1"/>
    </source>
</evidence>
<dbReference type="Proteomes" id="UP001549139">
    <property type="component" value="Unassembled WGS sequence"/>
</dbReference>
<accession>A0ABV2NVX4</accession>
<comment type="caution">
    <text evidence="1">The sequence shown here is derived from an EMBL/GenBank/DDBJ whole genome shotgun (WGS) entry which is preliminary data.</text>
</comment>